<gene>
    <name evidence="1" type="ORF">Pla52n_39230</name>
</gene>
<organism evidence="1 2">
    <name type="scientific">Stieleria varia</name>
    <dbReference type="NCBI Taxonomy" id="2528005"/>
    <lineage>
        <taxon>Bacteria</taxon>
        <taxon>Pseudomonadati</taxon>
        <taxon>Planctomycetota</taxon>
        <taxon>Planctomycetia</taxon>
        <taxon>Pirellulales</taxon>
        <taxon>Pirellulaceae</taxon>
        <taxon>Stieleria</taxon>
    </lineage>
</organism>
<reference evidence="1 2" key="1">
    <citation type="submission" date="2019-02" db="EMBL/GenBank/DDBJ databases">
        <title>Deep-cultivation of Planctomycetes and their phenomic and genomic characterization uncovers novel biology.</title>
        <authorList>
            <person name="Wiegand S."/>
            <person name="Jogler M."/>
            <person name="Boedeker C."/>
            <person name="Pinto D."/>
            <person name="Vollmers J."/>
            <person name="Rivas-Marin E."/>
            <person name="Kohn T."/>
            <person name="Peeters S.H."/>
            <person name="Heuer A."/>
            <person name="Rast P."/>
            <person name="Oberbeckmann S."/>
            <person name="Bunk B."/>
            <person name="Jeske O."/>
            <person name="Meyerdierks A."/>
            <person name="Storesund J.E."/>
            <person name="Kallscheuer N."/>
            <person name="Luecker S."/>
            <person name="Lage O.M."/>
            <person name="Pohl T."/>
            <person name="Merkel B.J."/>
            <person name="Hornburger P."/>
            <person name="Mueller R.-W."/>
            <person name="Bruemmer F."/>
            <person name="Labrenz M."/>
            <person name="Spormann A.M."/>
            <person name="Op Den Camp H."/>
            <person name="Overmann J."/>
            <person name="Amann R."/>
            <person name="Jetten M.S.M."/>
            <person name="Mascher T."/>
            <person name="Medema M.H."/>
            <person name="Devos D.P."/>
            <person name="Kaster A.-K."/>
            <person name="Ovreas L."/>
            <person name="Rohde M."/>
            <person name="Galperin M.Y."/>
            <person name="Jogler C."/>
        </authorList>
    </citation>
    <scope>NUCLEOTIDE SEQUENCE [LARGE SCALE GENOMIC DNA]</scope>
    <source>
        <strain evidence="1 2">Pla52n</strain>
    </source>
</reference>
<proteinExistence type="predicted"/>
<evidence type="ECO:0000313" key="2">
    <source>
        <dbReference type="Proteomes" id="UP000320176"/>
    </source>
</evidence>
<dbReference type="InterPro" id="IPR014998">
    <property type="entry name" value="DUF1848"/>
</dbReference>
<protein>
    <recommendedName>
        <fullName evidence="3">DUF1848 domain-containing protein</fullName>
    </recommendedName>
</protein>
<dbReference type="AlphaFoldDB" id="A0A5C6AS45"/>
<dbReference type="RefSeq" id="WP_146521110.1">
    <property type="nucleotide sequence ID" value="NZ_CP151726.1"/>
</dbReference>
<comment type="caution">
    <text evidence="1">The sequence shown here is derived from an EMBL/GenBank/DDBJ whole genome shotgun (WGS) entry which is preliminary data.</text>
</comment>
<name>A0A5C6AS45_9BACT</name>
<evidence type="ECO:0008006" key="3">
    <source>
        <dbReference type="Google" id="ProtNLM"/>
    </source>
</evidence>
<keyword evidence="2" id="KW-1185">Reference proteome</keyword>
<accession>A0A5C6AS45</accession>
<dbReference type="EMBL" id="SJPN01000004">
    <property type="protein sequence ID" value="TWU02863.1"/>
    <property type="molecule type" value="Genomic_DNA"/>
</dbReference>
<evidence type="ECO:0000313" key="1">
    <source>
        <dbReference type="EMBL" id="TWU02863.1"/>
    </source>
</evidence>
<sequence length="309" mass="35836">MIISASYKTDIPTFYGEWFMNRLRAGFCKMVNPYNRKAIRVSLNRNDVDGIVFWTKNVAPFVKHLNEVREREFPFVLQHTINAYPRTLEQSVVDSARSVDAFKRVSETHGPRTCVWRYDTVVMSSETPREWHLDSFARIASELRGFTDEVVISFVHFYQKTLRNMNAAAEEFGFEWYEPELTEKRTLLSQFVDIATENGMKLSICAQRELIVEGAYDAKCVDADRLIEIAGEDFRSKQKGNRKECGCFASRDIGEYDTCPHGCVYCYAVRNKKLALERFREHDPEGEFLFKQSGVKDTTADSRQGRLFE</sequence>
<dbReference type="Pfam" id="PF08902">
    <property type="entry name" value="DUF1848"/>
    <property type="match status" value="1"/>
</dbReference>
<dbReference type="OrthoDB" id="9771212at2"/>
<dbReference type="Proteomes" id="UP000320176">
    <property type="component" value="Unassembled WGS sequence"/>
</dbReference>